<dbReference type="Pfam" id="PF00078">
    <property type="entry name" value="RVT_1"/>
    <property type="match status" value="1"/>
</dbReference>
<dbReference type="InterPro" id="IPR036397">
    <property type="entry name" value="RNaseH_sf"/>
</dbReference>
<dbReference type="InterPro" id="IPR043128">
    <property type="entry name" value="Rev_trsase/Diguanyl_cyclase"/>
</dbReference>
<evidence type="ECO:0000256" key="4">
    <source>
        <dbReference type="ARBA" id="ARBA00022722"/>
    </source>
</evidence>
<dbReference type="Gene3D" id="3.30.420.10">
    <property type="entry name" value="Ribonuclease H-like superfamily/Ribonuclease H"/>
    <property type="match status" value="1"/>
</dbReference>
<feature type="compositionally biased region" description="Acidic residues" evidence="9">
    <location>
        <begin position="1367"/>
        <end position="1378"/>
    </location>
</feature>
<dbReference type="PANTHER" id="PTHR37984">
    <property type="entry name" value="PROTEIN CBG26694"/>
    <property type="match status" value="1"/>
</dbReference>
<dbReference type="PROSITE" id="PS50158">
    <property type="entry name" value="ZF_CCHC"/>
    <property type="match status" value="2"/>
</dbReference>
<keyword evidence="5" id="KW-0255">Endonuclease</keyword>
<evidence type="ECO:0000256" key="5">
    <source>
        <dbReference type="ARBA" id="ARBA00022759"/>
    </source>
</evidence>
<dbReference type="Gene3D" id="3.30.70.270">
    <property type="match status" value="2"/>
</dbReference>
<dbReference type="Pfam" id="PF17921">
    <property type="entry name" value="Integrase_H2C2"/>
    <property type="match status" value="1"/>
</dbReference>
<reference evidence="14" key="1">
    <citation type="submission" date="2016-11" db="UniProtKB">
        <authorList>
            <consortium name="WormBaseParasite"/>
        </authorList>
    </citation>
    <scope>IDENTIFICATION</scope>
</reference>
<dbReference type="InterPro" id="IPR036875">
    <property type="entry name" value="Znf_CCHC_sf"/>
</dbReference>
<dbReference type="FunFam" id="3.10.20.370:FF:000001">
    <property type="entry name" value="Retrovirus-related Pol polyprotein from transposon 17.6-like protein"/>
    <property type="match status" value="1"/>
</dbReference>
<dbReference type="GO" id="GO:0019899">
    <property type="term" value="F:enzyme binding"/>
    <property type="evidence" value="ECO:0007669"/>
    <property type="project" value="UniProtKB-ARBA"/>
</dbReference>
<name>A0A1I8BKG4_MELHA</name>
<feature type="domain" description="Integrase catalytic" evidence="12">
    <location>
        <begin position="1106"/>
        <end position="1278"/>
    </location>
</feature>
<dbReference type="SUPFAM" id="SSF57756">
    <property type="entry name" value="Retrovirus zinc finger-like domains"/>
    <property type="match status" value="1"/>
</dbReference>
<evidence type="ECO:0000256" key="9">
    <source>
        <dbReference type="SAM" id="MobiDB-lite"/>
    </source>
</evidence>
<dbReference type="InterPro" id="IPR012337">
    <property type="entry name" value="RNaseH-like_sf"/>
</dbReference>
<keyword evidence="8" id="KW-0479">Metal-binding</keyword>
<dbReference type="GO" id="GO:0003964">
    <property type="term" value="F:RNA-directed DNA polymerase activity"/>
    <property type="evidence" value="ECO:0007669"/>
    <property type="project" value="UniProtKB-KW"/>
</dbReference>
<evidence type="ECO:0000256" key="2">
    <source>
        <dbReference type="ARBA" id="ARBA00022679"/>
    </source>
</evidence>
<dbReference type="GO" id="GO:0042575">
    <property type="term" value="C:DNA polymerase complex"/>
    <property type="evidence" value="ECO:0007669"/>
    <property type="project" value="UniProtKB-ARBA"/>
</dbReference>
<dbReference type="InterPro" id="IPR041373">
    <property type="entry name" value="RT_RNaseH"/>
</dbReference>
<keyword evidence="7" id="KW-0695">RNA-directed DNA polymerase</keyword>
<feature type="domain" description="CCHC-type" evidence="10">
    <location>
        <begin position="352"/>
        <end position="367"/>
    </location>
</feature>
<feature type="domain" description="CCHC-type" evidence="10">
    <location>
        <begin position="332"/>
        <end position="347"/>
    </location>
</feature>
<dbReference type="CDD" id="cd01647">
    <property type="entry name" value="RT_LTR"/>
    <property type="match status" value="1"/>
</dbReference>
<dbReference type="InterPro" id="IPR021109">
    <property type="entry name" value="Peptidase_aspartic_dom_sf"/>
</dbReference>
<dbReference type="CDD" id="cd09274">
    <property type="entry name" value="RNase_HI_RT_Ty3"/>
    <property type="match status" value="1"/>
</dbReference>
<proteinExistence type="predicted"/>
<dbReference type="Gene3D" id="1.10.340.70">
    <property type="match status" value="1"/>
</dbReference>
<dbReference type="InterPro" id="IPR050951">
    <property type="entry name" value="Retrovirus_Pol_polyprotein"/>
</dbReference>
<sequence>MLSKMYKYQCMLSKMYKYQCMLSKMYKYQCMLSKMYKYQCMLSKMYKYQCININVCYQNCISIINIFLNYRYKYQFVAQQLKTSSGASINSATLASTLEARIGKFYFDAEGGNTFDNWYKTLWKFYRNRPVKTLDESAKVRLLVGKLGDQEYSRLANSVLPKLPDQLKFKEVTEKLNTLFADSKSLFVRRFECFQLKQQPGQDIGTFISSVNASCETANLSLSKETLKCMIMVVGIRDEYHDLRQKCLQILEEARKRNEEISLDKLGEECRSFPLLRESARSLSIVANGTPATNALSAKPQKWRENKPTVRNKINPKQSSHKQKNNSPSTPCLSCGNKGHWRSECQQRWSNCLKCGKKGHISAVCRSSNFQGNKKPPAIHHISFGPECLGTDFKNSDWWTVNPLINGIPCEMKIDTGSQISVFTSKTWKHLNSPKLEKVYFSAKNCNGAPFILRGKFKCNVQHKTTQSTELVGYVSDHIVHDLLGLPWIKALDILQTESFCSNINTAKPLKSTLKAIKDESSLGKSLQNNFKDVFGPGLGHCTKMKAHLHLKPEAKPIFCKARPVPYGATEEVNAELDRLLAIGSLKKIDFSDWAAPILAVKKKNGNIRVCIDFSTGLNNALELNRHPLPRVEDIYASISGAKFFSQLDLRDAYLQIELDDESKKLCGVNTHRGIMQCQRLPFGVKSAPAIFQQLMDQMLSGIPGAFAYLDDIVIASPSMEKHIETIFELFSQIQRFGLKIHLEKCSFLKKEIKFIGHIVNSSGIRPDPARTEAIRQMPAPTDITSLRSFLGAINYYGRFIKSMREIREPLDKLTRKDIAWEWSSEQETAFAKAKQILTSDLLLTHYDPKLPIVVAADASKNGIGSTISHMFPDKSEKVIEHASVSFSSAQQNYSQIEKEALALVFAVQKFHKMLYGRKFTLQTDHKPLLAIFGSKNGIPIYTASRLQRWAITLSNYDFDIKYVNTESFGKVDVLSRLIAEYPRPEEDKLIANICSETEHYVNAICENSTSVLPITATEIANKTSQDPILLKVCNIHTNRTIIPPTLQQSVLKAMHLAHPGISKMKAIAMEHVYWPGINLEIERLVRSCEDCQNAAKVSTKVPLCTWPVPKQVFERVHIDFAGPCSDGFTYLIIVDAYSKWPEVYRMQNTSSKETIRTLQLLANRLGLPKEIVSDNGPQFRSFEFATFCKQNGIKHTFTPPYHPQSNGQAERFVDTFKRAMKKCQREGKDWAEKALLAYRTTPHQAIDGYSPDQLFLGRRLRTKLTLLHPDEKIVKEKVSATLPLKRQEYNSKMTKSFQQKHGAKQSEFCPGESIYLLNYRYGKTMWIPGKVITRIKNSPTYKISVPSIGHDVHRHANQLRRRLPIELDDDEVTDPEEPPITHEEDARDELPSPHKPIEKPPARQSPRAI</sequence>
<evidence type="ECO:0000259" key="10">
    <source>
        <dbReference type="PROSITE" id="PS50158"/>
    </source>
</evidence>
<dbReference type="Gene3D" id="4.10.60.10">
    <property type="entry name" value="Zinc finger, CCHC-type"/>
    <property type="match status" value="1"/>
</dbReference>
<dbReference type="SUPFAM" id="SSF56672">
    <property type="entry name" value="DNA/RNA polymerases"/>
    <property type="match status" value="1"/>
</dbReference>
<dbReference type="GO" id="GO:0016787">
    <property type="term" value="F:hydrolase activity"/>
    <property type="evidence" value="ECO:0007669"/>
    <property type="project" value="UniProtKB-KW"/>
</dbReference>
<dbReference type="GO" id="GO:0003676">
    <property type="term" value="F:nucleic acid binding"/>
    <property type="evidence" value="ECO:0007669"/>
    <property type="project" value="InterPro"/>
</dbReference>
<dbReference type="InterPro" id="IPR000477">
    <property type="entry name" value="RT_dom"/>
</dbReference>
<keyword evidence="3" id="KW-0548">Nucleotidyltransferase</keyword>
<evidence type="ECO:0000256" key="8">
    <source>
        <dbReference type="PROSITE-ProRule" id="PRU00047"/>
    </source>
</evidence>
<dbReference type="SUPFAM" id="SSF50630">
    <property type="entry name" value="Acid proteases"/>
    <property type="match status" value="1"/>
</dbReference>
<dbReference type="Pfam" id="PF17917">
    <property type="entry name" value="RT_RNaseH"/>
    <property type="match status" value="1"/>
</dbReference>
<dbReference type="InterPro" id="IPR041588">
    <property type="entry name" value="Integrase_H2C2"/>
</dbReference>
<evidence type="ECO:0000259" key="11">
    <source>
        <dbReference type="PROSITE" id="PS50878"/>
    </source>
</evidence>
<dbReference type="GO" id="GO:0004519">
    <property type="term" value="F:endonuclease activity"/>
    <property type="evidence" value="ECO:0007669"/>
    <property type="project" value="UniProtKB-KW"/>
</dbReference>
<dbReference type="EC" id="2.7.7.49" evidence="1"/>
<organism evidence="13 14">
    <name type="scientific">Meloidogyne hapla</name>
    <name type="common">Root-knot nematode worm</name>
    <dbReference type="NCBI Taxonomy" id="6305"/>
    <lineage>
        <taxon>Eukaryota</taxon>
        <taxon>Metazoa</taxon>
        <taxon>Ecdysozoa</taxon>
        <taxon>Nematoda</taxon>
        <taxon>Chromadorea</taxon>
        <taxon>Rhabditida</taxon>
        <taxon>Tylenchina</taxon>
        <taxon>Tylenchomorpha</taxon>
        <taxon>Tylenchoidea</taxon>
        <taxon>Meloidogynidae</taxon>
        <taxon>Meloidogyninae</taxon>
        <taxon>Meloidogyne</taxon>
    </lineage>
</organism>
<evidence type="ECO:0000313" key="13">
    <source>
        <dbReference type="Proteomes" id="UP000095281"/>
    </source>
</evidence>
<keyword evidence="8" id="KW-0862">Zinc</keyword>
<evidence type="ECO:0000259" key="12">
    <source>
        <dbReference type="PROSITE" id="PS50994"/>
    </source>
</evidence>
<keyword evidence="6" id="KW-0378">Hydrolase</keyword>
<dbReference type="SUPFAM" id="SSF53098">
    <property type="entry name" value="Ribonuclease H-like"/>
    <property type="match status" value="1"/>
</dbReference>
<accession>A0A1I8BKG4</accession>
<dbReference type="FunFam" id="3.30.420.10:FF:000063">
    <property type="entry name" value="Retrovirus-related Pol polyprotein from transposon 297-like Protein"/>
    <property type="match status" value="1"/>
</dbReference>
<keyword evidence="13" id="KW-1185">Reference proteome</keyword>
<dbReference type="Gene3D" id="3.10.10.10">
    <property type="entry name" value="HIV Type 1 Reverse Transcriptase, subunit A, domain 1"/>
    <property type="match status" value="1"/>
</dbReference>
<dbReference type="Gene3D" id="2.40.70.10">
    <property type="entry name" value="Acid Proteases"/>
    <property type="match status" value="1"/>
</dbReference>
<feature type="domain" description="Reverse transcriptase" evidence="11">
    <location>
        <begin position="582"/>
        <end position="760"/>
    </location>
</feature>
<dbReference type="PANTHER" id="PTHR37984:SF5">
    <property type="entry name" value="PROTEIN NYNRIN-LIKE"/>
    <property type="match status" value="1"/>
</dbReference>
<dbReference type="InterPro" id="IPR001878">
    <property type="entry name" value="Znf_CCHC"/>
</dbReference>
<feature type="region of interest" description="Disordered" evidence="9">
    <location>
        <begin position="294"/>
        <end position="332"/>
    </location>
</feature>
<dbReference type="WBParaSite" id="MhA1_Contig2885.frz3.fgene1">
    <property type="protein sequence ID" value="MhA1_Contig2885.frz3.fgene1"/>
    <property type="gene ID" value="MhA1_Contig2885.frz3.fgene1"/>
</dbReference>
<evidence type="ECO:0000256" key="1">
    <source>
        <dbReference type="ARBA" id="ARBA00012493"/>
    </source>
</evidence>
<evidence type="ECO:0000256" key="7">
    <source>
        <dbReference type="ARBA" id="ARBA00022918"/>
    </source>
</evidence>
<dbReference type="Proteomes" id="UP000095281">
    <property type="component" value="Unplaced"/>
</dbReference>
<feature type="compositionally biased region" description="Basic and acidic residues" evidence="9">
    <location>
        <begin position="1380"/>
        <end position="1402"/>
    </location>
</feature>
<dbReference type="OMA" id="CMLSKMY"/>
<evidence type="ECO:0000256" key="6">
    <source>
        <dbReference type="ARBA" id="ARBA00022801"/>
    </source>
</evidence>
<dbReference type="InterPro" id="IPR055510">
    <property type="entry name" value="DUF7083"/>
</dbReference>
<dbReference type="SMART" id="SM00343">
    <property type="entry name" value="ZnF_C2HC"/>
    <property type="match status" value="2"/>
</dbReference>
<dbReference type="Pfam" id="PF23309">
    <property type="entry name" value="DUF7083"/>
    <property type="match status" value="1"/>
</dbReference>
<feature type="region of interest" description="Disordered" evidence="9">
    <location>
        <begin position="1366"/>
        <end position="1410"/>
    </location>
</feature>
<dbReference type="GO" id="GO:0015074">
    <property type="term" value="P:DNA integration"/>
    <property type="evidence" value="ECO:0007669"/>
    <property type="project" value="InterPro"/>
</dbReference>
<keyword evidence="4" id="KW-0540">Nuclease</keyword>
<dbReference type="Pfam" id="PF00665">
    <property type="entry name" value="rve"/>
    <property type="match status" value="1"/>
</dbReference>
<dbReference type="InterPro" id="IPR001584">
    <property type="entry name" value="Integrase_cat-core"/>
</dbReference>
<protein>
    <recommendedName>
        <fullName evidence="1">RNA-directed DNA polymerase</fullName>
        <ecNumber evidence="1">2.7.7.49</ecNumber>
    </recommendedName>
</protein>
<dbReference type="FunFam" id="3.30.70.270:FF:000020">
    <property type="entry name" value="Transposon Tf2-6 polyprotein-like Protein"/>
    <property type="match status" value="1"/>
</dbReference>
<evidence type="ECO:0000313" key="14">
    <source>
        <dbReference type="WBParaSite" id="MhA1_Contig2885.frz3.fgene1"/>
    </source>
</evidence>
<keyword evidence="8" id="KW-0863">Zinc-finger</keyword>
<dbReference type="InterPro" id="IPR043502">
    <property type="entry name" value="DNA/RNA_pol_sf"/>
</dbReference>
<dbReference type="GO" id="GO:0008270">
    <property type="term" value="F:zinc ion binding"/>
    <property type="evidence" value="ECO:0007669"/>
    <property type="project" value="UniProtKB-KW"/>
</dbReference>
<dbReference type="PROSITE" id="PS50994">
    <property type="entry name" value="INTEGRASE"/>
    <property type="match status" value="1"/>
</dbReference>
<keyword evidence="2" id="KW-0808">Transferase</keyword>
<evidence type="ECO:0000256" key="3">
    <source>
        <dbReference type="ARBA" id="ARBA00022695"/>
    </source>
</evidence>
<dbReference type="PROSITE" id="PS50878">
    <property type="entry name" value="RT_POL"/>
    <property type="match status" value="1"/>
</dbReference>